<dbReference type="InterPro" id="IPR057092">
    <property type="entry name" value="SAM_KIDINS220"/>
</dbReference>
<dbReference type="Proteomes" id="UP001432322">
    <property type="component" value="Unassembled WGS sequence"/>
</dbReference>
<dbReference type="GO" id="GO:0019887">
    <property type="term" value="F:protein kinase regulator activity"/>
    <property type="evidence" value="ECO:0007669"/>
    <property type="project" value="TreeGrafter"/>
</dbReference>
<feature type="repeat" description="ANK" evidence="1">
    <location>
        <begin position="230"/>
        <end position="262"/>
    </location>
</feature>
<dbReference type="Pfam" id="PF00023">
    <property type="entry name" value="Ank"/>
    <property type="match status" value="2"/>
</dbReference>
<feature type="non-terminal residue" evidence="6">
    <location>
        <position position="1"/>
    </location>
</feature>
<dbReference type="GO" id="GO:0030165">
    <property type="term" value="F:PDZ domain binding"/>
    <property type="evidence" value="ECO:0007669"/>
    <property type="project" value="TreeGrafter"/>
</dbReference>
<dbReference type="PANTHER" id="PTHR24116:SF0">
    <property type="entry name" value="KINASE D-INTERACTING SUBSTRATE OF 220 KDA"/>
    <property type="match status" value="1"/>
</dbReference>
<dbReference type="Pfam" id="PF23307">
    <property type="entry name" value="SAM_KIDINS220"/>
    <property type="match status" value="1"/>
</dbReference>
<evidence type="ECO:0000256" key="3">
    <source>
        <dbReference type="SAM" id="Phobius"/>
    </source>
</evidence>
<evidence type="ECO:0000256" key="2">
    <source>
        <dbReference type="SAM" id="MobiDB-lite"/>
    </source>
</evidence>
<feature type="compositionally biased region" description="Basic and acidic residues" evidence="2">
    <location>
        <begin position="1335"/>
        <end position="1358"/>
    </location>
</feature>
<keyword evidence="3" id="KW-0812">Transmembrane</keyword>
<feature type="repeat" description="ANK" evidence="1">
    <location>
        <begin position="97"/>
        <end position="129"/>
    </location>
</feature>
<evidence type="ECO:0008006" key="8">
    <source>
        <dbReference type="Google" id="ProtNLM"/>
    </source>
</evidence>
<proteinExistence type="predicted"/>
<dbReference type="PANTHER" id="PTHR24116">
    <property type="entry name" value="KINASE D-INTERACTING SUBSTRATE OF 220 KDA"/>
    <property type="match status" value="1"/>
</dbReference>
<feature type="compositionally biased region" description="Acidic residues" evidence="2">
    <location>
        <begin position="1312"/>
        <end position="1324"/>
    </location>
</feature>
<dbReference type="InterPro" id="IPR036770">
    <property type="entry name" value="Ankyrin_rpt-contain_sf"/>
</dbReference>
<organism evidence="6 7">
    <name type="scientific">Pristionchus fissidentatus</name>
    <dbReference type="NCBI Taxonomy" id="1538716"/>
    <lineage>
        <taxon>Eukaryota</taxon>
        <taxon>Metazoa</taxon>
        <taxon>Ecdysozoa</taxon>
        <taxon>Nematoda</taxon>
        <taxon>Chromadorea</taxon>
        <taxon>Rhabditida</taxon>
        <taxon>Rhabditina</taxon>
        <taxon>Diplogasteromorpha</taxon>
        <taxon>Diplogasteroidea</taxon>
        <taxon>Neodiplogasteridae</taxon>
        <taxon>Pristionchus</taxon>
    </lineage>
</organism>
<feature type="transmembrane region" description="Helical" evidence="3">
    <location>
        <begin position="720"/>
        <end position="747"/>
    </location>
</feature>
<dbReference type="SMART" id="SM00248">
    <property type="entry name" value="ANK"/>
    <property type="match status" value="11"/>
</dbReference>
<dbReference type="PROSITE" id="PS50088">
    <property type="entry name" value="ANK_REPEAT"/>
    <property type="match status" value="10"/>
</dbReference>
<feature type="transmembrane region" description="Helical" evidence="3">
    <location>
        <begin position="561"/>
        <end position="585"/>
    </location>
</feature>
<dbReference type="InterPro" id="IPR052771">
    <property type="entry name" value="Neurotrophin_sig_adaptor"/>
</dbReference>
<feature type="repeat" description="ANK" evidence="1">
    <location>
        <begin position="296"/>
        <end position="328"/>
    </location>
</feature>
<feature type="repeat" description="ANK" evidence="1">
    <location>
        <begin position="163"/>
        <end position="195"/>
    </location>
</feature>
<evidence type="ECO:0000259" key="4">
    <source>
        <dbReference type="Pfam" id="PF07693"/>
    </source>
</evidence>
<evidence type="ECO:0000313" key="6">
    <source>
        <dbReference type="EMBL" id="GMT24872.1"/>
    </source>
</evidence>
<evidence type="ECO:0000259" key="5">
    <source>
        <dbReference type="Pfam" id="PF23307"/>
    </source>
</evidence>
<keyword evidence="7" id="KW-1185">Reference proteome</keyword>
<evidence type="ECO:0000256" key="1">
    <source>
        <dbReference type="PROSITE-ProRule" id="PRU00023"/>
    </source>
</evidence>
<dbReference type="SUPFAM" id="SSF48403">
    <property type="entry name" value="Ankyrin repeat"/>
    <property type="match status" value="1"/>
</dbReference>
<dbReference type="InterPro" id="IPR002110">
    <property type="entry name" value="Ankyrin_rpt"/>
</dbReference>
<comment type="caution">
    <text evidence="6">The sequence shown here is derived from an EMBL/GenBank/DDBJ whole genome shotgun (WGS) entry which is preliminary data.</text>
</comment>
<feature type="repeat" description="ANK" evidence="1">
    <location>
        <begin position="395"/>
        <end position="427"/>
    </location>
</feature>
<feature type="domain" description="KAP NTPase" evidence="4">
    <location>
        <begin position="499"/>
        <end position="1018"/>
    </location>
</feature>
<reference evidence="6" key="1">
    <citation type="submission" date="2023-10" db="EMBL/GenBank/DDBJ databases">
        <title>Genome assembly of Pristionchus species.</title>
        <authorList>
            <person name="Yoshida K."/>
            <person name="Sommer R.J."/>
        </authorList>
    </citation>
    <scope>NUCLEOTIDE SEQUENCE</scope>
    <source>
        <strain evidence="6">RS5133</strain>
    </source>
</reference>
<dbReference type="PROSITE" id="PS50297">
    <property type="entry name" value="ANK_REP_REGION"/>
    <property type="match status" value="9"/>
</dbReference>
<dbReference type="Gene3D" id="1.25.40.20">
    <property type="entry name" value="Ankyrin repeat-containing domain"/>
    <property type="match status" value="3"/>
</dbReference>
<gene>
    <name evidence="6" type="ORF">PFISCL1PPCAC_16169</name>
</gene>
<feature type="repeat" description="ANK" evidence="1">
    <location>
        <begin position="263"/>
        <end position="295"/>
    </location>
</feature>
<feature type="transmembrane region" description="Helical" evidence="3">
    <location>
        <begin position="767"/>
        <end position="794"/>
    </location>
</feature>
<keyword evidence="3" id="KW-1133">Transmembrane helix</keyword>
<keyword evidence="3" id="KW-0472">Membrane</keyword>
<feature type="repeat" description="ANK" evidence="1">
    <location>
        <begin position="197"/>
        <end position="229"/>
    </location>
</feature>
<sequence length="1432" mass="159218">LLPLPSPCRSFGPDGKCLRAGRDAMVAGLNRRGGGGGATGDRSALSELASAMVGMAHTAAAPTHADAKQLFTELEGGSWEHLHTPVALDGSPLRNEGGETFLIVAARNGYTECVIKLLKDNPDVDDTDSEGWSALLVAAFEGHPEVISILIDEGATVDQPDLMGWSPLMWAVYKNHPECVRILIESRAHVNLIDEEDGLTPLIVAAGRGFTEIVQMLLEAEAQVNSLDKFGSTSLIWAARKGHLPTVQQLLNAGAELDVQGMHSSTALMLATKGNYADVVDLLLSRDANTNAVDNNGLSALGIAAREGYATICEALINSGAFVNQSDRYGNCILASAVRSGNANIVKMLLEKYADVNSRDSESRTALHLAIDKGFMDIVMLLLEKKPNLELKNKDGETALLRAVKSRHVALCQLLVNAGSKISGTDNNGDNTLHLSLRARSKRLTQTLLVNPSDSRLLYRPNKIGQTPYSIDQMNPSPILPHIFGPIDAENQMESILGYDVYSNVLADMVCEPSLTLPLTMGLYAKWGSGKSLLLSKLRESMMTFSRSWKDSLRLQWSWRFLVYLFVVVFLITLSLATFCSLFYSHHVISIVIFCLGLAVYIILAFLYGTVYYGYEMKGWMESASAANKIALFKAKALLLFNLLTSYAPLKDDVDNDTYSNPVSFLFADYHRLSSIGGEQALAKIVSTLFEAAEEHYGVLPVRLFCAFHQKRAQKGRLRAFCGVPIILTATLIVLLFVSGCILLIAATWQFQPTQTHIDWFASAGGLLISSIVCFGLFLILSIWPVSLGLLYALTNMPRRRLNRAAGQMHKLRFEGLMQKLQSEVDLLADLVHSLDGFTSSQTRLVVVVDGLDNCEQDKMVSTLDALELLFSARKNRPFIVIIAVDPHIIISALNHNMHSALSGTELTGHDYLKNIVNMPFYLHNSALRQLQNNLKEKRESLADWKERFRRQDTFHGSHMSLRDADLSSRGAQSRRMTMVVGTRSLNETLISDDYFSNLNPRAVRRIVNALALTGRLMRAFEVEFSWLSLGHWISLCEQWPSRMCWLIETALTCNNAHMTLAELYHQMSDRIPKKDDLMGLDRNPENFEGFLDSPNLPTSEILTVTHLRRFVPCTSNLDPYLRKLIRERRDSLGEESFKPPPPFTLPPHAKYLFHDEAVWDFVDTPLVEMRIEDICGLLRRLDIAQPRLDAVVTKFQSMNLNGLVLTTCSVEELKGALQVNLGDWTMIKMLIDTLKAFGTNVPGSRENRRRKMTAISLREEEENDLDVEEYDLTLGTSPNPDIRIDPSSRKNTVIEPATEHNWLMQSLQELDETDEPREPDDLSDGIRSKTSSVRFDDEVEAHSDDSTESRFGSKENLLETPPSPTSGVQPRAELMRRAQGSSIHSMASEGGESLLSNEEHQLTVRQRMEMGDEGEGEAEKKSTLANLFRGQ</sequence>
<feature type="repeat" description="ANK" evidence="1">
    <location>
        <begin position="362"/>
        <end position="394"/>
    </location>
</feature>
<dbReference type="Pfam" id="PF12796">
    <property type="entry name" value="Ank_2"/>
    <property type="match status" value="3"/>
</dbReference>
<feature type="region of interest" description="Disordered" evidence="2">
    <location>
        <begin position="1312"/>
        <end position="1432"/>
    </location>
</feature>
<feature type="repeat" description="ANK" evidence="1">
    <location>
        <begin position="130"/>
        <end position="162"/>
    </location>
</feature>
<feature type="domain" description="Kinase D-interacting substrate of 220 kDa-like SAM" evidence="5">
    <location>
        <begin position="1166"/>
        <end position="1237"/>
    </location>
</feature>
<dbReference type="InterPro" id="IPR011646">
    <property type="entry name" value="KAP_P-loop"/>
</dbReference>
<feature type="repeat" description="ANK" evidence="1">
    <location>
        <begin position="329"/>
        <end position="361"/>
    </location>
</feature>
<dbReference type="Pfam" id="PF07693">
    <property type="entry name" value="KAP_NTPase"/>
    <property type="match status" value="1"/>
</dbReference>
<accession>A0AAV5W1P0</accession>
<evidence type="ECO:0000313" key="7">
    <source>
        <dbReference type="Proteomes" id="UP001432322"/>
    </source>
</evidence>
<name>A0AAV5W1P0_9BILA</name>
<keyword evidence="1" id="KW-0040">ANK repeat</keyword>
<feature type="compositionally biased region" description="Basic and acidic residues" evidence="2">
    <location>
        <begin position="1398"/>
        <end position="1411"/>
    </location>
</feature>
<dbReference type="EMBL" id="BTSY01000004">
    <property type="protein sequence ID" value="GMT24872.1"/>
    <property type="molecule type" value="Genomic_DNA"/>
</dbReference>
<protein>
    <recommendedName>
        <fullName evidence="8">Kdin-1</fullName>
    </recommendedName>
</protein>
<feature type="transmembrane region" description="Helical" evidence="3">
    <location>
        <begin position="591"/>
        <end position="615"/>
    </location>
</feature>